<dbReference type="KEGG" id="fli:Fleli_3806"/>
<dbReference type="PROSITE" id="PS51935">
    <property type="entry name" value="NLPC_P60"/>
    <property type="match status" value="1"/>
</dbReference>
<dbReference type="GO" id="GO:0008234">
    <property type="term" value="F:cysteine-type peptidase activity"/>
    <property type="evidence" value="ECO:0007669"/>
    <property type="project" value="UniProtKB-KW"/>
</dbReference>
<dbReference type="InterPro" id="IPR038765">
    <property type="entry name" value="Papain-like_cys_pep_sf"/>
</dbReference>
<accession>I4AQ78</accession>
<comment type="similarity">
    <text evidence="1">Belongs to the peptidase C40 family.</text>
</comment>
<dbReference type="AlphaFoldDB" id="I4AQ78"/>
<dbReference type="RefSeq" id="WP_014799537.1">
    <property type="nucleotide sequence ID" value="NC_018018.1"/>
</dbReference>
<dbReference type="eggNOG" id="COG0791">
    <property type="taxonomic scope" value="Bacteria"/>
</dbReference>
<evidence type="ECO:0000256" key="4">
    <source>
        <dbReference type="ARBA" id="ARBA00022801"/>
    </source>
</evidence>
<dbReference type="OrthoDB" id="9807055at2"/>
<gene>
    <name evidence="8" type="ordered locus">Fleli_3806</name>
</gene>
<keyword evidence="2" id="KW-0645">Protease</keyword>
<evidence type="ECO:0000256" key="2">
    <source>
        <dbReference type="ARBA" id="ARBA00022670"/>
    </source>
</evidence>
<dbReference type="InterPro" id="IPR000064">
    <property type="entry name" value="NLP_P60_dom"/>
</dbReference>
<evidence type="ECO:0000256" key="5">
    <source>
        <dbReference type="ARBA" id="ARBA00022807"/>
    </source>
</evidence>
<evidence type="ECO:0000256" key="1">
    <source>
        <dbReference type="ARBA" id="ARBA00007074"/>
    </source>
</evidence>
<evidence type="ECO:0000313" key="8">
    <source>
        <dbReference type="EMBL" id="AFM06113.1"/>
    </source>
</evidence>
<evidence type="ECO:0000256" key="6">
    <source>
        <dbReference type="SAM" id="SignalP"/>
    </source>
</evidence>
<evidence type="ECO:0000313" key="9">
    <source>
        <dbReference type="Proteomes" id="UP000006054"/>
    </source>
</evidence>
<keyword evidence="9" id="KW-1185">Reference proteome</keyword>
<feature type="chain" id="PRO_5003686454" evidence="6">
    <location>
        <begin position="25"/>
        <end position="192"/>
    </location>
</feature>
<dbReference type="GO" id="GO:0006508">
    <property type="term" value="P:proteolysis"/>
    <property type="evidence" value="ECO:0007669"/>
    <property type="project" value="UniProtKB-KW"/>
</dbReference>
<reference evidence="9" key="1">
    <citation type="submission" date="2012-06" db="EMBL/GenBank/DDBJ databases">
        <title>The complete genome of Flexibacter litoralis DSM 6794.</title>
        <authorList>
            <person name="Lucas S."/>
            <person name="Copeland A."/>
            <person name="Lapidus A."/>
            <person name="Glavina del Rio T."/>
            <person name="Dalin E."/>
            <person name="Tice H."/>
            <person name="Bruce D."/>
            <person name="Goodwin L."/>
            <person name="Pitluck S."/>
            <person name="Peters L."/>
            <person name="Ovchinnikova G."/>
            <person name="Lu M."/>
            <person name="Kyrpides N."/>
            <person name="Mavromatis K."/>
            <person name="Ivanova N."/>
            <person name="Brettin T."/>
            <person name="Detter J.C."/>
            <person name="Han C."/>
            <person name="Larimer F."/>
            <person name="Land M."/>
            <person name="Hauser L."/>
            <person name="Markowitz V."/>
            <person name="Cheng J.-F."/>
            <person name="Hugenholtz P."/>
            <person name="Woyke T."/>
            <person name="Wu D."/>
            <person name="Spring S."/>
            <person name="Lang E."/>
            <person name="Kopitz M."/>
            <person name="Brambilla E."/>
            <person name="Klenk H.-P."/>
            <person name="Eisen J.A."/>
        </authorList>
    </citation>
    <scope>NUCLEOTIDE SEQUENCE [LARGE SCALE GENOMIC DNA]</scope>
    <source>
        <strain evidence="9">ATCC 23117 / DSM 6794 / NBRC 15988 / NCIMB 1366 / Sio-4</strain>
    </source>
</reference>
<evidence type="ECO:0000259" key="7">
    <source>
        <dbReference type="PROSITE" id="PS51935"/>
    </source>
</evidence>
<organism evidence="8 9">
    <name type="scientific">Bernardetia litoralis (strain ATCC 23117 / DSM 6794 / NBRC 15988 / NCIMB 1366 / Fx l1 / Sio-4)</name>
    <name type="common">Flexibacter litoralis</name>
    <dbReference type="NCBI Taxonomy" id="880071"/>
    <lineage>
        <taxon>Bacteria</taxon>
        <taxon>Pseudomonadati</taxon>
        <taxon>Bacteroidota</taxon>
        <taxon>Cytophagia</taxon>
        <taxon>Cytophagales</taxon>
        <taxon>Bernardetiaceae</taxon>
        <taxon>Bernardetia</taxon>
    </lineage>
</organism>
<proteinExistence type="inferred from homology"/>
<keyword evidence="3 6" id="KW-0732">Signal</keyword>
<protein>
    <submittedName>
        <fullName evidence="8">Cell wall-associated hydrolase, invasion-associated protein</fullName>
    </submittedName>
</protein>
<dbReference type="SUPFAM" id="SSF54001">
    <property type="entry name" value="Cysteine proteinases"/>
    <property type="match status" value="1"/>
</dbReference>
<dbReference type="PROSITE" id="PS51257">
    <property type="entry name" value="PROKAR_LIPOPROTEIN"/>
    <property type="match status" value="1"/>
</dbReference>
<sequence length="192" mass="21330" precursor="true">MKTFKIPFLLVASIFFLSSCGNFKIVTINDLNKSENSALKSKVNASEKDAKITSKTEKFAESQIKAEKVVDAARNQLGTPHLLKNPKKKVATDCSGMTCKSYSSVGVTLPRTTTGQAETGKFVPKKSLQKGDLVFFTSKKNKGKISHVGLISRVEENGKIYFIHTSTSRGVVEDDFYMKHWQDNFVTARRVL</sequence>
<dbReference type="HOGENOM" id="CLU_016043_9_2_10"/>
<feature type="domain" description="NlpC/P60" evidence="7">
    <location>
        <begin position="63"/>
        <end position="192"/>
    </location>
</feature>
<dbReference type="InterPro" id="IPR052062">
    <property type="entry name" value="Murein_DD/LD_carboxypeptidase"/>
</dbReference>
<dbReference type="PANTHER" id="PTHR47360">
    <property type="entry name" value="MUREIN DD-ENDOPEPTIDASE MEPS/MUREIN LD-CARBOXYPEPTIDASE"/>
    <property type="match status" value="1"/>
</dbReference>
<dbReference type="Gene3D" id="3.90.1720.10">
    <property type="entry name" value="endopeptidase domain like (from Nostoc punctiforme)"/>
    <property type="match status" value="1"/>
</dbReference>
<dbReference type="Proteomes" id="UP000006054">
    <property type="component" value="Chromosome"/>
</dbReference>
<dbReference type="Pfam" id="PF00877">
    <property type="entry name" value="NLPC_P60"/>
    <property type="match status" value="1"/>
</dbReference>
<dbReference type="PANTHER" id="PTHR47360:SF1">
    <property type="entry name" value="ENDOPEPTIDASE NLPC-RELATED"/>
    <property type="match status" value="1"/>
</dbReference>
<evidence type="ECO:0000256" key="3">
    <source>
        <dbReference type="ARBA" id="ARBA00022729"/>
    </source>
</evidence>
<feature type="signal peptide" evidence="6">
    <location>
        <begin position="1"/>
        <end position="24"/>
    </location>
</feature>
<name>I4AQ78_BERLS</name>
<keyword evidence="5" id="KW-0788">Thiol protease</keyword>
<dbReference type="EMBL" id="CP003345">
    <property type="protein sequence ID" value="AFM06113.1"/>
    <property type="molecule type" value="Genomic_DNA"/>
</dbReference>
<keyword evidence="4 8" id="KW-0378">Hydrolase</keyword>